<accession>A0A9Q0LBE5</accession>
<evidence type="ECO:0000259" key="5">
    <source>
        <dbReference type="Pfam" id="PF24842"/>
    </source>
</evidence>
<evidence type="ECO:0000313" key="6">
    <source>
        <dbReference type="EMBL" id="KAJ5069981.1"/>
    </source>
</evidence>
<feature type="compositionally biased region" description="Basic and acidic residues" evidence="3">
    <location>
        <begin position="309"/>
        <end position="318"/>
    </location>
</feature>
<evidence type="ECO:0000256" key="3">
    <source>
        <dbReference type="SAM" id="MobiDB-lite"/>
    </source>
</evidence>
<evidence type="ECO:0000256" key="2">
    <source>
        <dbReference type="ARBA" id="ARBA00022786"/>
    </source>
</evidence>
<dbReference type="Pfam" id="PF24842">
    <property type="entry name" value="UFD1_N2"/>
    <property type="match status" value="1"/>
</dbReference>
<feature type="domain" description="Ubiquitin fusion degradation protein UFD1 N-terminal subdomain 2" evidence="5">
    <location>
        <begin position="103"/>
        <end position="178"/>
    </location>
</feature>
<dbReference type="AlphaFoldDB" id="A0A9Q0LBE5"/>
<dbReference type="PANTHER" id="PTHR12555:SF13">
    <property type="entry name" value="UBIQUITIN RECOGNITION FACTOR IN ER-ASSOCIATED DEGRADATION PROTEIN 1"/>
    <property type="match status" value="1"/>
</dbReference>
<dbReference type="OrthoDB" id="422728at2759"/>
<keyword evidence="7" id="KW-1185">Reference proteome</keyword>
<evidence type="ECO:0000313" key="7">
    <source>
        <dbReference type="Proteomes" id="UP001149090"/>
    </source>
</evidence>
<gene>
    <name evidence="6" type="ORF">M0811_11346</name>
</gene>
<evidence type="ECO:0000259" key="4">
    <source>
        <dbReference type="Pfam" id="PF03152"/>
    </source>
</evidence>
<feature type="region of interest" description="Disordered" evidence="3">
    <location>
        <begin position="261"/>
        <end position="318"/>
    </location>
</feature>
<dbReference type="Gene3D" id="3.10.330.10">
    <property type="match status" value="1"/>
</dbReference>
<dbReference type="PANTHER" id="PTHR12555">
    <property type="entry name" value="UBIQUITIN FUSION DEGRADATON PROTEIN 1"/>
    <property type="match status" value="1"/>
</dbReference>
<name>A0A9Q0LBE5_ANAIG</name>
<dbReference type="Proteomes" id="UP001149090">
    <property type="component" value="Unassembled WGS sequence"/>
</dbReference>
<evidence type="ECO:0000256" key="1">
    <source>
        <dbReference type="ARBA" id="ARBA00006043"/>
    </source>
</evidence>
<dbReference type="InterPro" id="IPR042299">
    <property type="entry name" value="Ufd1-like_Nn"/>
</dbReference>
<comment type="similarity">
    <text evidence="1">Belongs to the UFD1 family.</text>
</comment>
<dbReference type="Gene3D" id="2.40.40.50">
    <property type="entry name" value="Ubiquitin fusion degradation protein UFD1, N-terminal domain"/>
    <property type="match status" value="1"/>
</dbReference>
<comment type="caution">
    <text evidence="6">The sequence shown here is derived from an EMBL/GenBank/DDBJ whole genome shotgun (WGS) entry which is preliminary data.</text>
</comment>
<feature type="region of interest" description="Disordered" evidence="3">
    <location>
        <begin position="193"/>
        <end position="234"/>
    </location>
</feature>
<dbReference type="EMBL" id="JAPDFW010000100">
    <property type="protein sequence ID" value="KAJ5069981.1"/>
    <property type="molecule type" value="Genomic_DNA"/>
</dbReference>
<feature type="domain" description="Ubiquitin fusion degradation protein UFD1 N-terminal subdomain 1" evidence="4">
    <location>
        <begin position="8"/>
        <end position="102"/>
    </location>
</feature>
<reference evidence="6" key="1">
    <citation type="submission" date="2022-10" db="EMBL/GenBank/DDBJ databases">
        <title>Novel sulphate-reducing endosymbionts in the free-living metamonad Anaeramoeba.</title>
        <authorList>
            <person name="Jerlstrom-Hultqvist J."/>
            <person name="Cepicka I."/>
            <person name="Gallot-Lavallee L."/>
            <person name="Salas-Leiva D."/>
            <person name="Curtis B.A."/>
            <person name="Zahonova K."/>
            <person name="Pipaliya S."/>
            <person name="Dacks J."/>
            <person name="Roger A.J."/>
        </authorList>
    </citation>
    <scope>NUCLEOTIDE SEQUENCE</scope>
    <source>
        <strain evidence="6">BMAN</strain>
    </source>
</reference>
<proteinExistence type="inferred from homology"/>
<dbReference type="OMA" id="IYWIDIL"/>
<keyword evidence="2" id="KW-0833">Ubl conjugation pathway</keyword>
<sequence>MMRRFGKIIRAYPASTLKKSNRDFVNGGKIVLSPHILLELTDAGIELPYEFALTNPTTGKKTHCGVLEFIADEGKCYIPDWMMDTIGLSMGNQVVLNSVKLPKGTFLKIQPHSSSFVRRIANPKVVLEHSLRKFNCLTTGDTFKIHYNKKDYYLNVLETKPGLAVNIVGADCNVEFAPAVNELDEIEKKQKEMEIEKQNKKDETQSDSESESTSESELDSEDDDNQKKEEPKIFVPFAGAGYRISNKPVIPLTEEEIKKQIEQKKKMEEKEEKQKEKEKEKAKKQKMIKTKSIEIGGKENTNEMENENENLKNDQKEEKIVKRFGRGVKKMTEEEKKEFEEKIKKAEEDRKREEERRKKEEAEKSNFVAFAGTGYKLGKRKK</sequence>
<feature type="compositionally biased region" description="Acidic residues" evidence="3">
    <location>
        <begin position="205"/>
        <end position="224"/>
    </location>
</feature>
<feature type="compositionally biased region" description="Basic and acidic residues" evidence="3">
    <location>
        <begin position="193"/>
        <end position="204"/>
    </location>
</feature>
<dbReference type="InterPro" id="IPR004854">
    <property type="entry name" value="Ufd1-like"/>
</dbReference>
<feature type="region of interest" description="Disordered" evidence="3">
    <location>
        <begin position="331"/>
        <end position="364"/>
    </location>
</feature>
<dbReference type="InterPro" id="IPR055417">
    <property type="entry name" value="UFD1_N1"/>
</dbReference>
<protein>
    <submittedName>
        <fullName evidence="6">Ubiquitin recognition factor in er-associated degradation protein</fullName>
    </submittedName>
</protein>
<dbReference type="Pfam" id="PF03152">
    <property type="entry name" value="UFD1_N1"/>
    <property type="match status" value="1"/>
</dbReference>
<organism evidence="6 7">
    <name type="scientific">Anaeramoeba ignava</name>
    <name type="common">Anaerobic marine amoeba</name>
    <dbReference type="NCBI Taxonomy" id="1746090"/>
    <lineage>
        <taxon>Eukaryota</taxon>
        <taxon>Metamonada</taxon>
        <taxon>Anaeramoebidae</taxon>
        <taxon>Anaeramoeba</taxon>
    </lineage>
</organism>
<dbReference type="GO" id="GO:0034098">
    <property type="term" value="C:VCP-NPL4-UFD1 AAA ATPase complex"/>
    <property type="evidence" value="ECO:0007669"/>
    <property type="project" value="TreeGrafter"/>
</dbReference>
<dbReference type="GO" id="GO:0031593">
    <property type="term" value="F:polyubiquitin modification-dependent protein binding"/>
    <property type="evidence" value="ECO:0007669"/>
    <property type="project" value="TreeGrafter"/>
</dbReference>
<dbReference type="InterPro" id="IPR055418">
    <property type="entry name" value="UFD1_N2"/>
</dbReference>
<dbReference type="GO" id="GO:0036503">
    <property type="term" value="P:ERAD pathway"/>
    <property type="evidence" value="ECO:0007669"/>
    <property type="project" value="TreeGrafter"/>
</dbReference>
<feature type="compositionally biased region" description="Basic and acidic residues" evidence="3">
    <location>
        <begin position="261"/>
        <end position="281"/>
    </location>
</feature>
<dbReference type="GO" id="GO:0006511">
    <property type="term" value="P:ubiquitin-dependent protein catabolic process"/>
    <property type="evidence" value="ECO:0007669"/>
    <property type="project" value="InterPro"/>
</dbReference>